<evidence type="ECO:0000313" key="6">
    <source>
        <dbReference type="Proteomes" id="UP000434957"/>
    </source>
</evidence>
<evidence type="ECO:0000256" key="1">
    <source>
        <dbReference type="SAM" id="MobiDB-lite"/>
    </source>
</evidence>
<dbReference type="EMBL" id="QXFT01000167">
    <property type="protein sequence ID" value="KAE9352364.1"/>
    <property type="molecule type" value="Genomic_DNA"/>
</dbReference>
<dbReference type="Proteomes" id="UP000429607">
    <property type="component" value="Unassembled WGS sequence"/>
</dbReference>
<dbReference type="SUPFAM" id="SSF52540">
    <property type="entry name" value="P-loop containing nucleoside triphosphate hydrolases"/>
    <property type="match status" value="1"/>
</dbReference>
<dbReference type="AlphaFoldDB" id="A0A6A3NNX8"/>
<keyword evidence="6" id="KW-1185">Reference proteome</keyword>
<dbReference type="GO" id="GO:0006260">
    <property type="term" value="P:DNA replication"/>
    <property type="evidence" value="ECO:0007669"/>
    <property type="project" value="TreeGrafter"/>
</dbReference>
<dbReference type="InterPro" id="IPR027417">
    <property type="entry name" value="P-loop_NTPase"/>
</dbReference>
<organism evidence="3 5">
    <name type="scientific">Phytophthora rubi</name>
    <dbReference type="NCBI Taxonomy" id="129364"/>
    <lineage>
        <taxon>Eukaryota</taxon>
        <taxon>Sar</taxon>
        <taxon>Stramenopiles</taxon>
        <taxon>Oomycota</taxon>
        <taxon>Peronosporomycetes</taxon>
        <taxon>Peronosporales</taxon>
        <taxon>Peronosporaceae</taxon>
        <taxon>Phytophthora</taxon>
    </lineage>
</organism>
<dbReference type="GO" id="GO:0005657">
    <property type="term" value="C:replication fork"/>
    <property type="evidence" value="ECO:0007669"/>
    <property type="project" value="TreeGrafter"/>
</dbReference>
<dbReference type="Pfam" id="PF21530">
    <property type="entry name" value="Pif1_2B_dom"/>
    <property type="match status" value="1"/>
</dbReference>
<feature type="domain" description="DNA helicase Pif1-like 2B" evidence="2">
    <location>
        <begin position="102"/>
        <end position="148"/>
    </location>
</feature>
<dbReference type="EMBL" id="QXFV01000175">
    <property type="protein sequence ID" value="KAE9047121.1"/>
    <property type="molecule type" value="Genomic_DNA"/>
</dbReference>
<evidence type="ECO:0000313" key="5">
    <source>
        <dbReference type="Proteomes" id="UP000429607"/>
    </source>
</evidence>
<accession>A0A6A3NNX8</accession>
<evidence type="ECO:0000259" key="2">
    <source>
        <dbReference type="Pfam" id="PF21530"/>
    </source>
</evidence>
<evidence type="ECO:0000313" key="4">
    <source>
        <dbReference type="EMBL" id="KAE9352364.1"/>
    </source>
</evidence>
<dbReference type="PANTHER" id="PTHR23274">
    <property type="entry name" value="DNA HELICASE-RELATED"/>
    <property type="match status" value="1"/>
</dbReference>
<feature type="region of interest" description="Disordered" evidence="1">
    <location>
        <begin position="1"/>
        <end position="20"/>
    </location>
</feature>
<name>A0A6A3NNX8_9STRA</name>
<comment type="caution">
    <text evidence="3">The sequence shown here is derived from an EMBL/GenBank/DDBJ whole genome shotgun (WGS) entry which is preliminary data.</text>
</comment>
<reference evidence="3 5" key="1">
    <citation type="submission" date="2018-09" db="EMBL/GenBank/DDBJ databases">
        <title>Genomic investigation of the strawberry pathogen Phytophthora fragariae indicates pathogenicity is determined by transcriptional variation in three key races.</title>
        <authorList>
            <person name="Adams T.M."/>
            <person name="Armitage A.D."/>
            <person name="Sobczyk M.K."/>
            <person name="Bates H.J."/>
            <person name="Dunwell J.M."/>
            <person name="Nellist C.F."/>
            <person name="Harrison R.J."/>
        </authorList>
    </citation>
    <scope>NUCLEOTIDE SEQUENCE [LARGE SCALE GENOMIC DNA]</scope>
    <source>
        <strain evidence="3 5">SCRP249</strain>
        <strain evidence="4 6">SCRP333</strain>
    </source>
</reference>
<evidence type="ECO:0000313" key="3">
    <source>
        <dbReference type="EMBL" id="KAE9047121.1"/>
    </source>
</evidence>
<sequence length="220" mass="24414">MKLPRDALAENPPEESNEDAEIAPGAVPIGLTRIVDAMYADINNPAIATDDYFANRTIFTTTNAMVHRINDAVSARLDGDAREYRSIDSVQDDEDSNFFEQEVLNSVSVNGIPPHKLTLKVGAPIMLMRNLNPDIGICNGARLRVVKLKPHVIHATIMTGERHGQGVLIPRIVFISDDNARTFPYRLRRKQFPVQTSFVMTINKAQGQTVFNLGLYLASL</sequence>
<dbReference type="PANTHER" id="PTHR23274:SF51">
    <property type="entry name" value="OS03G0423850 PROTEIN"/>
    <property type="match status" value="1"/>
</dbReference>
<proteinExistence type="predicted"/>
<protein>
    <recommendedName>
        <fullName evidence="2">DNA helicase Pif1-like 2B domain-containing protein</fullName>
    </recommendedName>
</protein>
<gene>
    <name evidence="3" type="ORF">PR001_g4342</name>
    <name evidence="4" type="ORF">PR003_g4429</name>
</gene>
<dbReference type="InterPro" id="IPR049163">
    <property type="entry name" value="Pif1-like_2B_dom"/>
</dbReference>
<dbReference type="Proteomes" id="UP000434957">
    <property type="component" value="Unassembled WGS sequence"/>
</dbReference>